<feature type="transmembrane region" description="Helical" evidence="1">
    <location>
        <begin position="71"/>
        <end position="88"/>
    </location>
</feature>
<evidence type="ECO:0000313" key="2">
    <source>
        <dbReference type="EMBL" id="KXB73342.1"/>
    </source>
</evidence>
<organism evidence="2 3">
    <name type="scientific">Porphyromonas somerae</name>
    <dbReference type="NCBI Taxonomy" id="322095"/>
    <lineage>
        <taxon>Bacteria</taxon>
        <taxon>Pseudomonadati</taxon>
        <taxon>Bacteroidota</taxon>
        <taxon>Bacteroidia</taxon>
        <taxon>Bacteroidales</taxon>
        <taxon>Porphyromonadaceae</taxon>
        <taxon>Porphyromonas</taxon>
    </lineage>
</organism>
<dbReference type="OrthoDB" id="1097130at2"/>
<evidence type="ECO:0000256" key="1">
    <source>
        <dbReference type="SAM" id="Phobius"/>
    </source>
</evidence>
<dbReference type="PATRIC" id="fig|322095.3.peg.2053"/>
<comment type="caution">
    <text evidence="2">The sequence shown here is derived from an EMBL/GenBank/DDBJ whole genome shotgun (WGS) entry which is preliminary data.</text>
</comment>
<sequence>MMKIIRTIYHKTRRLIANTPPLPTELFTFPLGLTLVLLFPPAVAWIAVAALLTLSMLLLWCMGALWVNRSVVGRSLFVLLLWGGLFLLSPEDVMEHPLGAQALLLISYLISSIVVAAYRWAKEYLMKGQGLCIRGRILRVERLRFERILVLSSLAGLLFQGLCAQLCPVEHRDLLHIASTFIVLFTWAVYTIECIHLVWVQRRLENEEWIPVLSDDQRPIGRVPKTTPEYEGGRLPVVRLIALSRDMIYLEQSEAPSLPAASGYDTPFISWLTEGSRPDQVAQRLIDLRFCGIRRARPRFLLHYHEEINGQGLSVYLFAVDIAEPGQLLIDCLPTRGRWWPIDHLTPEIETGDFTRYLRSEYPYLEQTLLLARRLRSSSSHS</sequence>
<feature type="transmembrane region" description="Helical" evidence="1">
    <location>
        <begin position="45"/>
        <end position="66"/>
    </location>
</feature>
<dbReference type="EMBL" id="LSDK01000140">
    <property type="protein sequence ID" value="KXB73342.1"/>
    <property type="molecule type" value="Genomic_DNA"/>
</dbReference>
<reference evidence="3" key="1">
    <citation type="submission" date="2016-01" db="EMBL/GenBank/DDBJ databases">
        <authorList>
            <person name="Mitreva M."/>
            <person name="Pepin K.H."/>
            <person name="Mihindukulasuriya K.A."/>
            <person name="Fulton R."/>
            <person name="Fronick C."/>
            <person name="O'Laughlin M."/>
            <person name="Miner T."/>
            <person name="Herter B."/>
            <person name="Rosa B.A."/>
            <person name="Cordes M."/>
            <person name="Tomlinson C."/>
            <person name="Wollam A."/>
            <person name="Palsikar V.B."/>
            <person name="Mardis E.R."/>
            <person name="Wilson R.K."/>
        </authorList>
    </citation>
    <scope>NUCLEOTIDE SEQUENCE [LARGE SCALE GENOMIC DNA]</scope>
    <source>
        <strain evidence="3">KA00683</strain>
    </source>
</reference>
<evidence type="ECO:0008006" key="4">
    <source>
        <dbReference type="Google" id="ProtNLM"/>
    </source>
</evidence>
<keyword evidence="3" id="KW-1185">Reference proteome</keyword>
<keyword evidence="1" id="KW-1133">Transmembrane helix</keyword>
<protein>
    <recommendedName>
        <fullName evidence="4">Transmembrane protein</fullName>
    </recommendedName>
</protein>
<feature type="transmembrane region" description="Helical" evidence="1">
    <location>
        <begin position="100"/>
        <end position="121"/>
    </location>
</feature>
<feature type="transmembrane region" description="Helical" evidence="1">
    <location>
        <begin position="21"/>
        <end position="39"/>
    </location>
</feature>
<accession>A0A134B078</accession>
<dbReference type="RefSeq" id="WP_060936106.1">
    <property type="nucleotide sequence ID" value="NZ_KQ960466.1"/>
</dbReference>
<dbReference type="STRING" id="322095.HMPREF3185_02084"/>
<dbReference type="Proteomes" id="UP000070224">
    <property type="component" value="Unassembled WGS sequence"/>
</dbReference>
<feature type="transmembrane region" description="Helical" evidence="1">
    <location>
        <begin position="148"/>
        <end position="168"/>
    </location>
</feature>
<dbReference type="AlphaFoldDB" id="A0A134B078"/>
<keyword evidence="1" id="KW-0812">Transmembrane</keyword>
<proteinExistence type="predicted"/>
<evidence type="ECO:0000313" key="3">
    <source>
        <dbReference type="Proteomes" id="UP000070224"/>
    </source>
</evidence>
<gene>
    <name evidence="2" type="ORF">HMPREF3185_02084</name>
</gene>
<feature type="transmembrane region" description="Helical" evidence="1">
    <location>
        <begin position="174"/>
        <end position="199"/>
    </location>
</feature>
<name>A0A134B078_9PORP</name>
<keyword evidence="1" id="KW-0472">Membrane</keyword>